<protein>
    <submittedName>
        <fullName evidence="7">Monovalent cation/H+ antiporter subunit E</fullName>
    </submittedName>
</protein>
<gene>
    <name evidence="7" type="ORF">TEU_06885</name>
</gene>
<dbReference type="PANTHER" id="PTHR34584">
    <property type="entry name" value="NA(+)/H(+) ANTIPORTER SUBUNIT E1"/>
    <property type="match status" value="1"/>
</dbReference>
<evidence type="ECO:0000256" key="6">
    <source>
        <dbReference type="SAM" id="Phobius"/>
    </source>
</evidence>
<dbReference type="RefSeq" id="WP_050003049.1">
    <property type="nucleotide sequence ID" value="NZ_CP008887.1"/>
</dbReference>
<name>A0A097QUC0_9EURY</name>
<dbReference type="PANTHER" id="PTHR34584:SF1">
    <property type="entry name" value="NA(+)_H(+) ANTIPORTER SUBUNIT E1"/>
    <property type="match status" value="1"/>
</dbReference>
<feature type="transmembrane region" description="Helical" evidence="6">
    <location>
        <begin position="91"/>
        <end position="110"/>
    </location>
</feature>
<dbReference type="GO" id="GO:0005886">
    <property type="term" value="C:plasma membrane"/>
    <property type="evidence" value="ECO:0007669"/>
    <property type="project" value="UniProtKB-SubCell"/>
</dbReference>
<evidence type="ECO:0000313" key="8">
    <source>
        <dbReference type="Proteomes" id="UP000029980"/>
    </source>
</evidence>
<evidence type="ECO:0000256" key="4">
    <source>
        <dbReference type="ARBA" id="ARBA00022989"/>
    </source>
</evidence>
<dbReference type="AlphaFoldDB" id="A0A097QUC0"/>
<keyword evidence="3 6" id="KW-0812">Transmembrane</keyword>
<dbReference type="Pfam" id="PF01899">
    <property type="entry name" value="MNHE"/>
    <property type="match status" value="1"/>
</dbReference>
<dbReference type="GeneID" id="25153162"/>
<dbReference type="OrthoDB" id="85180at2157"/>
<sequence>MSRIHFYLRSRLEEVRKRVLYESYEAKKLPAWERVGITWLALFAFWVVVSGKFSPPHLATGAVVTFIVALITRDFLTDDIRQTGHLLSKALYIFLFLISQYLFIMAFRLLESNLRVVRNVILMDINPGIVKVKTDLHSNTGLTVLANSITLTPGTLTLDVDKKLGEAYLYVHWINVETLDQEKIGMKIKGELEEWLKKIFW</sequence>
<dbReference type="PIRSF" id="PIRSF019239">
    <property type="entry name" value="MrpE"/>
    <property type="match status" value="1"/>
</dbReference>
<accession>A0A097QUC0</accession>
<dbReference type="KEGG" id="teu:TEU_06885"/>
<dbReference type="NCBIfam" id="NF006244">
    <property type="entry name" value="PRK08382.1"/>
    <property type="match status" value="1"/>
</dbReference>
<proteinExistence type="predicted"/>
<keyword evidence="2" id="KW-1003">Cell membrane</keyword>
<organism evidence="7 8">
    <name type="scientific">Thermococcus eurythermalis</name>
    <dbReference type="NCBI Taxonomy" id="1505907"/>
    <lineage>
        <taxon>Archaea</taxon>
        <taxon>Methanobacteriati</taxon>
        <taxon>Methanobacteriota</taxon>
        <taxon>Thermococci</taxon>
        <taxon>Thermococcales</taxon>
        <taxon>Thermococcaceae</taxon>
        <taxon>Thermococcus</taxon>
    </lineage>
</organism>
<dbReference type="STRING" id="1505907.TEU_06885"/>
<evidence type="ECO:0000256" key="5">
    <source>
        <dbReference type="ARBA" id="ARBA00023136"/>
    </source>
</evidence>
<reference evidence="7 8" key="1">
    <citation type="journal article" date="2015" name="Int. J. Syst. Evol. Microbiol.">
        <title>Thermococcus eurythermalis sp. nov., a conditional piezophilic hyperthermophilic archaeon with a wide temperature range isolated from an oil-immersed chimney in the Guaymas Basin.</title>
        <authorList>
            <person name="Zhao W."/>
            <person name="Zeng X."/>
            <person name="Xiao X."/>
        </authorList>
    </citation>
    <scope>NUCLEOTIDE SEQUENCE [LARGE SCALE GENOMIC DNA]</scope>
    <source>
        <strain evidence="7 8">A501</strain>
    </source>
</reference>
<dbReference type="HOGENOM" id="CLU_086615_2_2_2"/>
<dbReference type="Proteomes" id="UP000029980">
    <property type="component" value="Chromosome"/>
</dbReference>
<dbReference type="EMBL" id="CP008887">
    <property type="protein sequence ID" value="AIU70073.1"/>
    <property type="molecule type" value="Genomic_DNA"/>
</dbReference>
<evidence type="ECO:0000256" key="3">
    <source>
        <dbReference type="ARBA" id="ARBA00022692"/>
    </source>
</evidence>
<feature type="transmembrane region" description="Helical" evidence="6">
    <location>
        <begin position="55"/>
        <end position="71"/>
    </location>
</feature>
<comment type="subcellular location">
    <subcellularLocation>
        <location evidence="1">Cell membrane</location>
        <topology evidence="1">Multi-pass membrane protein</topology>
    </subcellularLocation>
</comment>
<dbReference type="InterPro" id="IPR002758">
    <property type="entry name" value="Cation_antiport_E"/>
</dbReference>
<keyword evidence="8" id="KW-1185">Reference proteome</keyword>
<evidence type="ECO:0000313" key="7">
    <source>
        <dbReference type="EMBL" id="AIU70073.1"/>
    </source>
</evidence>
<evidence type="ECO:0000256" key="2">
    <source>
        <dbReference type="ARBA" id="ARBA00022475"/>
    </source>
</evidence>
<dbReference type="GO" id="GO:0008324">
    <property type="term" value="F:monoatomic cation transmembrane transporter activity"/>
    <property type="evidence" value="ECO:0007669"/>
    <property type="project" value="InterPro"/>
</dbReference>
<evidence type="ECO:0000256" key="1">
    <source>
        <dbReference type="ARBA" id="ARBA00004651"/>
    </source>
</evidence>
<keyword evidence="4 6" id="KW-1133">Transmembrane helix</keyword>
<keyword evidence="5 6" id="KW-0472">Membrane</keyword>
<feature type="transmembrane region" description="Helical" evidence="6">
    <location>
        <begin position="31"/>
        <end position="49"/>
    </location>
</feature>